<dbReference type="Gene3D" id="3.20.20.150">
    <property type="entry name" value="Divalent-metal-dependent TIM barrel enzymes"/>
    <property type="match status" value="1"/>
</dbReference>
<name>A0A1C7IJC2_9FIRM</name>
<dbReference type="SUPFAM" id="SSF51658">
    <property type="entry name" value="Xylose isomerase-like"/>
    <property type="match status" value="1"/>
</dbReference>
<protein>
    <recommendedName>
        <fullName evidence="1">Xylose isomerase-like TIM barrel domain-containing protein</fullName>
    </recommendedName>
</protein>
<sequence>MKKSITIWALKGGISGNISVINALKEVKMAGFDGLEVSLWENGDIAYNSKLSDLHQLKKSIDNIGGEISSMSTLLLNNISLISQEKSERNKAYHICQKMLDIAHELNIPSISISPGKITNIFSYKDCILRAEEQIKGLAEYAEKKQVLLCVENVWQGLLLSPIEFANFCNSIDSGWVSSCIDIGNAAFFTPPDLWINELNRIGKVHITDIRKRRNNTLIEFVNPLEGQVNWKEVMQSIRKLKYNGYLTIETFAKHGQSQFESLKVLNMSLEKIILMGKTNEKKIDNISTSR</sequence>
<dbReference type="KEGG" id="byl:A4V09_22230"/>
<dbReference type="PANTHER" id="PTHR12110:SF41">
    <property type="entry name" value="INOSOSE DEHYDRATASE"/>
    <property type="match status" value="1"/>
</dbReference>
<gene>
    <name evidence="2" type="ORF">A4V09_22230</name>
</gene>
<accession>A0A1C7IJC2</accession>
<dbReference type="InterPro" id="IPR036237">
    <property type="entry name" value="Xyl_isomerase-like_sf"/>
</dbReference>
<evidence type="ECO:0000259" key="1">
    <source>
        <dbReference type="Pfam" id="PF01261"/>
    </source>
</evidence>
<dbReference type="EMBL" id="CP015405">
    <property type="protein sequence ID" value="ANU78222.1"/>
    <property type="molecule type" value="Genomic_DNA"/>
</dbReference>
<evidence type="ECO:0000313" key="3">
    <source>
        <dbReference type="Proteomes" id="UP000092574"/>
    </source>
</evidence>
<dbReference type="RefSeq" id="WP_065544307.1">
    <property type="nucleotide sequence ID" value="NZ_CP015405.2"/>
</dbReference>
<organism evidence="2 3">
    <name type="scientific">Blautia pseudococcoides</name>
    <dbReference type="NCBI Taxonomy" id="1796616"/>
    <lineage>
        <taxon>Bacteria</taxon>
        <taxon>Bacillati</taxon>
        <taxon>Bacillota</taxon>
        <taxon>Clostridia</taxon>
        <taxon>Lachnospirales</taxon>
        <taxon>Lachnospiraceae</taxon>
        <taxon>Blautia</taxon>
    </lineage>
</organism>
<dbReference type="InterPro" id="IPR013022">
    <property type="entry name" value="Xyl_isomerase-like_TIM-brl"/>
</dbReference>
<feature type="domain" description="Xylose isomerase-like TIM barrel" evidence="1">
    <location>
        <begin position="25"/>
        <end position="255"/>
    </location>
</feature>
<dbReference type="AlphaFoldDB" id="A0A1C7IJC2"/>
<dbReference type="STRING" id="1796616.A4V09_22230"/>
<dbReference type="InterPro" id="IPR050312">
    <property type="entry name" value="IolE/XylAMocC-like"/>
</dbReference>
<proteinExistence type="predicted"/>
<dbReference type="Proteomes" id="UP000092574">
    <property type="component" value="Chromosome"/>
</dbReference>
<dbReference type="OrthoDB" id="9801960at2"/>
<reference evidence="2" key="1">
    <citation type="submission" date="2017-04" db="EMBL/GenBank/DDBJ databases">
        <title>Complete Genome Sequences of Twelve Strains of a Stable Defined Moderately Diverse Mouse Microbiota 2 (sDMDMm2).</title>
        <authorList>
            <person name="Uchimura Y."/>
            <person name="Wyss M."/>
            <person name="Brugiroux S."/>
            <person name="Limenitakis J.P."/>
            <person name="Stecher B."/>
            <person name="McCoy K.D."/>
            <person name="Macpherson A.J."/>
        </authorList>
    </citation>
    <scope>NUCLEOTIDE SEQUENCE</scope>
    <source>
        <strain evidence="2">YL58</strain>
    </source>
</reference>
<dbReference type="PANTHER" id="PTHR12110">
    <property type="entry name" value="HYDROXYPYRUVATE ISOMERASE"/>
    <property type="match status" value="1"/>
</dbReference>
<evidence type="ECO:0000313" key="2">
    <source>
        <dbReference type="EMBL" id="ANU78222.1"/>
    </source>
</evidence>
<dbReference type="Pfam" id="PF01261">
    <property type="entry name" value="AP_endonuc_2"/>
    <property type="match status" value="1"/>
</dbReference>
<keyword evidence="3" id="KW-1185">Reference proteome</keyword>